<dbReference type="InterPro" id="IPR046357">
    <property type="entry name" value="PPIase_dom_sf"/>
</dbReference>
<feature type="domain" description="PPIase FKBP-type" evidence="7">
    <location>
        <begin position="6"/>
        <end position="94"/>
    </location>
</feature>
<evidence type="ECO:0000256" key="6">
    <source>
        <dbReference type="RuleBase" id="RU003915"/>
    </source>
</evidence>
<protein>
    <recommendedName>
        <fullName evidence="6">Peptidyl-prolyl cis-trans isomerase</fullName>
        <ecNumber evidence="6">5.2.1.8</ecNumber>
    </recommendedName>
</protein>
<keyword evidence="4 5" id="KW-0413">Isomerase</keyword>
<dbReference type="GO" id="GO:0003755">
    <property type="term" value="F:peptidyl-prolyl cis-trans isomerase activity"/>
    <property type="evidence" value="ECO:0007669"/>
    <property type="project" value="UniProtKB-UniRule"/>
</dbReference>
<dbReference type="EC" id="5.2.1.8" evidence="6"/>
<evidence type="ECO:0000256" key="3">
    <source>
        <dbReference type="ARBA" id="ARBA00023110"/>
    </source>
</evidence>
<organism evidence="8">
    <name type="scientific">Candidatus Methanogaster sp. ANME-2c ERB4</name>
    <dbReference type="NCBI Taxonomy" id="2759911"/>
    <lineage>
        <taxon>Archaea</taxon>
        <taxon>Methanobacteriati</taxon>
        <taxon>Methanobacteriota</taxon>
        <taxon>Stenosarchaea group</taxon>
        <taxon>Methanomicrobia</taxon>
        <taxon>Methanosarcinales</taxon>
        <taxon>ANME-2 cluster</taxon>
        <taxon>Candidatus Methanogasteraceae</taxon>
        <taxon>Candidatus Methanogaster</taxon>
    </lineage>
</organism>
<comment type="catalytic activity">
    <reaction evidence="1 5 6">
        <text>[protein]-peptidylproline (omega=180) = [protein]-peptidylproline (omega=0)</text>
        <dbReference type="Rhea" id="RHEA:16237"/>
        <dbReference type="Rhea" id="RHEA-COMP:10747"/>
        <dbReference type="Rhea" id="RHEA-COMP:10748"/>
        <dbReference type="ChEBI" id="CHEBI:83833"/>
        <dbReference type="ChEBI" id="CHEBI:83834"/>
        <dbReference type="EC" id="5.2.1.8"/>
    </reaction>
</comment>
<dbReference type="Gene3D" id="3.10.50.40">
    <property type="match status" value="1"/>
</dbReference>
<evidence type="ECO:0000256" key="5">
    <source>
        <dbReference type="PROSITE-ProRule" id="PRU00277"/>
    </source>
</evidence>
<dbReference type="PANTHER" id="PTHR47861">
    <property type="entry name" value="FKBP-TYPE PEPTIDYL-PROLYL CIS-TRANS ISOMERASE SLYD"/>
    <property type="match status" value="1"/>
</dbReference>
<dbReference type="EMBL" id="MT631217">
    <property type="protein sequence ID" value="QNO46796.1"/>
    <property type="molecule type" value="Genomic_DNA"/>
</dbReference>
<evidence type="ECO:0000259" key="7">
    <source>
        <dbReference type="PROSITE" id="PS50059"/>
    </source>
</evidence>
<dbReference type="PANTHER" id="PTHR47861:SF2">
    <property type="entry name" value="LONG-TYPE PEPTIDYL-PROLYL CIS-TRANS ISOMERASE"/>
    <property type="match status" value="1"/>
</dbReference>
<reference evidence="8" key="1">
    <citation type="submission" date="2020-06" db="EMBL/GenBank/DDBJ databases">
        <title>Unique genomic features of the anaerobic methanotrophic archaea.</title>
        <authorList>
            <person name="Chadwick G.L."/>
            <person name="Skennerton C.T."/>
            <person name="Laso-Perez R."/>
            <person name="Leu A.O."/>
            <person name="Speth D.R."/>
            <person name="Yu H."/>
            <person name="Morgan-Lang C."/>
            <person name="Hatzenpichler R."/>
            <person name="Goudeau D."/>
            <person name="Malmstrom R."/>
            <person name="Brazelton W.J."/>
            <person name="Woyke T."/>
            <person name="Hallam S.J."/>
            <person name="Tyson G.W."/>
            <person name="Wegener G."/>
            <person name="Boetius A."/>
            <person name="Orphan V."/>
        </authorList>
    </citation>
    <scope>NUCLEOTIDE SEQUENCE</scope>
</reference>
<evidence type="ECO:0000256" key="1">
    <source>
        <dbReference type="ARBA" id="ARBA00000971"/>
    </source>
</evidence>
<comment type="similarity">
    <text evidence="2 6">Belongs to the FKBP-type PPIase family.</text>
</comment>
<dbReference type="AlphaFoldDB" id="A0A7G9YFL2"/>
<dbReference type="InterPro" id="IPR040825">
    <property type="entry name" value="FKBP26_C"/>
</dbReference>
<dbReference type="PROSITE" id="PS50059">
    <property type="entry name" value="FKBP_PPIASE"/>
    <property type="match status" value="1"/>
</dbReference>
<dbReference type="InterPro" id="IPR048261">
    <property type="entry name" value="SlpA/SlyD-like_ins_sf"/>
</dbReference>
<dbReference type="SUPFAM" id="SSF54534">
    <property type="entry name" value="FKBP-like"/>
    <property type="match status" value="1"/>
</dbReference>
<accession>A0A7G9YFL2</accession>
<name>A0A7G9YFL2_9EURY</name>
<dbReference type="Pfam" id="PF00254">
    <property type="entry name" value="FKBP_C"/>
    <property type="match status" value="1"/>
</dbReference>
<dbReference type="Pfam" id="PF18046">
    <property type="entry name" value="FKBP26_C"/>
    <property type="match status" value="1"/>
</dbReference>
<dbReference type="Gene3D" id="3.30.70.2210">
    <property type="match status" value="1"/>
</dbReference>
<proteinExistence type="inferred from homology"/>
<sequence length="220" mass="25175">MTIENEDVIRINYTGRLEDGMVFDTTDEEVAKEHDIYDENIRYDSFVIIVGKGHVVEGLDEDIVGKEAGYHGTVEIPPEKGYGEHKTELVKTYPTSKFTETPVKGMRAVVDEQQGLVVMKVGRRVRIDFNSPMAGKTLIFDYTIEDQIDDDLDKIKSLLQSFFRKDFDVELVDETAVIEPPSDLRLNQNWLLMKSRIANELLGSMELDNVKFVETYQKSD</sequence>
<dbReference type="Gene3D" id="2.40.10.330">
    <property type="match status" value="1"/>
</dbReference>
<gene>
    <name evidence="8" type="ORF">DEIDBPHB_00045</name>
</gene>
<evidence type="ECO:0000313" key="8">
    <source>
        <dbReference type="EMBL" id="QNO46796.1"/>
    </source>
</evidence>
<evidence type="ECO:0000256" key="4">
    <source>
        <dbReference type="ARBA" id="ARBA00023235"/>
    </source>
</evidence>
<evidence type="ECO:0000256" key="2">
    <source>
        <dbReference type="ARBA" id="ARBA00006577"/>
    </source>
</evidence>
<keyword evidence="3 5" id="KW-0697">Rotamase</keyword>
<dbReference type="InterPro" id="IPR001179">
    <property type="entry name" value="PPIase_FKBP_dom"/>
</dbReference>